<sequence>MLLRWLILHLCVTRAEVRLVLRALSRRYQARLEPREVQPGTLDKRITRNFRLALLIGLLTVHAENPRLAASAIVVLPVAIVLLALWLAGLLR</sequence>
<name>A0A2T3XMQ0_9BURK</name>
<dbReference type="EMBL" id="PYUC01000016">
    <property type="protein sequence ID" value="PTB17784.1"/>
    <property type="molecule type" value="Genomic_DNA"/>
</dbReference>
<dbReference type="AlphaFoldDB" id="A0A2T3XMQ0"/>
<protein>
    <submittedName>
        <fullName evidence="2">Uncharacterized protein</fullName>
    </submittedName>
</protein>
<organism evidence="2 3">
    <name type="scientific">Trinickia symbiotica</name>
    <dbReference type="NCBI Taxonomy" id="863227"/>
    <lineage>
        <taxon>Bacteria</taxon>
        <taxon>Pseudomonadati</taxon>
        <taxon>Pseudomonadota</taxon>
        <taxon>Betaproteobacteria</taxon>
        <taxon>Burkholderiales</taxon>
        <taxon>Burkholderiaceae</taxon>
        <taxon>Trinickia</taxon>
    </lineage>
</organism>
<keyword evidence="1" id="KW-1133">Transmembrane helix</keyword>
<evidence type="ECO:0000256" key="1">
    <source>
        <dbReference type="SAM" id="Phobius"/>
    </source>
</evidence>
<comment type="caution">
    <text evidence="2">The sequence shown here is derived from an EMBL/GenBank/DDBJ whole genome shotgun (WGS) entry which is preliminary data.</text>
</comment>
<dbReference type="Proteomes" id="UP000240638">
    <property type="component" value="Unassembled WGS sequence"/>
</dbReference>
<keyword evidence="1" id="KW-0812">Transmembrane</keyword>
<accession>A0A2T3XMQ0</accession>
<evidence type="ECO:0000313" key="3">
    <source>
        <dbReference type="Proteomes" id="UP000240638"/>
    </source>
</evidence>
<keyword evidence="1" id="KW-0472">Membrane</keyword>
<reference evidence="2 3" key="1">
    <citation type="submission" date="2018-03" db="EMBL/GenBank/DDBJ databases">
        <title>Whole genome analyses suggest that Burkholderia sensu lato contains two further novel genera in the rhizoxinica-symbiotica group Mycetohabitans gen. nov., and Trinickia gen. nov.: implications for the evolution of diazotrophy and nodulation in the Burkholderiaceae.</title>
        <authorList>
            <person name="Estrada De Los Santos P."/>
            <person name="Palmer M."/>
            <person name="Chavez-Ramirez B."/>
            <person name="Steenkamp E.T."/>
            <person name="Hirsch A.M."/>
            <person name="Manyaka P."/>
            <person name="Maluk M."/>
            <person name="Lafos M."/>
            <person name="Crook M."/>
            <person name="Gross E."/>
            <person name="Simon M.F."/>
            <person name="Bueno Dos Reis Junior F."/>
            <person name="Poole P.S."/>
            <person name="Venter S.N."/>
            <person name="James E.K."/>
        </authorList>
    </citation>
    <scope>NUCLEOTIDE SEQUENCE [LARGE SCALE GENOMIC DNA]</scope>
    <source>
        <strain evidence="2 3">JPY-366</strain>
    </source>
</reference>
<evidence type="ECO:0000313" key="2">
    <source>
        <dbReference type="EMBL" id="PTB17784.1"/>
    </source>
</evidence>
<gene>
    <name evidence="2" type="ORF">C9I57_26570</name>
</gene>
<proteinExistence type="predicted"/>
<feature type="transmembrane region" description="Helical" evidence="1">
    <location>
        <begin position="69"/>
        <end position="91"/>
    </location>
</feature>